<evidence type="ECO:0000256" key="3">
    <source>
        <dbReference type="ARBA" id="ARBA00023052"/>
    </source>
</evidence>
<gene>
    <name evidence="6" type="primary">pdhA</name>
    <name evidence="6" type="ORF">SCHIN_v1c08310</name>
</gene>
<comment type="subunit">
    <text evidence="4">Heterodimer of an alpha and a beta chain.</text>
</comment>
<dbReference type="InterPro" id="IPR001017">
    <property type="entry name" value="DH_E1"/>
</dbReference>
<keyword evidence="2 4" id="KW-0560">Oxidoreductase</keyword>
<dbReference type="CDD" id="cd02000">
    <property type="entry name" value="TPP_E1_PDC_ADC_BCADC"/>
    <property type="match status" value="1"/>
</dbReference>
<evidence type="ECO:0000256" key="4">
    <source>
        <dbReference type="RuleBase" id="RU366007"/>
    </source>
</evidence>
<feature type="domain" description="Dehydrogenase E1 component" evidence="5">
    <location>
        <begin position="42"/>
        <end position="329"/>
    </location>
</feature>
<accession>A0A5B9Y5M3</accession>
<dbReference type="InterPro" id="IPR050771">
    <property type="entry name" value="Alpha-ketoacid_DH_E1_comp"/>
</dbReference>
<evidence type="ECO:0000256" key="1">
    <source>
        <dbReference type="ARBA" id="ARBA00001964"/>
    </source>
</evidence>
<dbReference type="InterPro" id="IPR017596">
    <property type="entry name" value="PdhA/BkdA"/>
</dbReference>
<dbReference type="Proteomes" id="UP000323144">
    <property type="component" value="Chromosome"/>
</dbReference>
<dbReference type="PANTHER" id="PTHR43380">
    <property type="entry name" value="2-OXOISOVALERATE DEHYDROGENASE SUBUNIT ALPHA, MITOCHONDRIAL"/>
    <property type="match status" value="1"/>
</dbReference>
<comment type="function">
    <text evidence="4">The pyruvate dehydrogenase complex catalyzes the overall conversion of pyruvate to acetyl-CoA and CO(2). It contains multiple copies of three enzymatic components: pyruvate dehydrogenase (E1), dihydrolipoamide acetyltransferase (E2) and lipoamide dehydrogenase (E3).</text>
</comment>
<dbReference type="NCBIfam" id="TIGR03181">
    <property type="entry name" value="PDH_E1_alph_x"/>
    <property type="match status" value="1"/>
</dbReference>
<evidence type="ECO:0000313" key="7">
    <source>
        <dbReference type="Proteomes" id="UP000323144"/>
    </source>
</evidence>
<evidence type="ECO:0000259" key="5">
    <source>
        <dbReference type="Pfam" id="PF00676"/>
    </source>
</evidence>
<dbReference type="EC" id="1.2.4.1" evidence="4"/>
<dbReference type="EMBL" id="CP043026">
    <property type="protein sequence ID" value="QEH62026.1"/>
    <property type="molecule type" value="Genomic_DNA"/>
</dbReference>
<evidence type="ECO:0000256" key="2">
    <source>
        <dbReference type="ARBA" id="ARBA00023002"/>
    </source>
</evidence>
<proteinExistence type="predicted"/>
<dbReference type="InterPro" id="IPR029061">
    <property type="entry name" value="THDP-binding"/>
</dbReference>
<dbReference type="SUPFAM" id="SSF52518">
    <property type="entry name" value="Thiamin diphosphate-binding fold (THDP-binding)"/>
    <property type="match status" value="1"/>
</dbReference>
<reference evidence="6 7" key="1">
    <citation type="submission" date="2019-08" db="EMBL/GenBank/DDBJ databases">
        <title>Complete genome sequence of Spiroplasma chinense CCH (DSM 19755).</title>
        <authorList>
            <person name="Shen H.-Y."/>
            <person name="Lin Y.-C."/>
            <person name="Chou L."/>
            <person name="Kuo C.-H."/>
        </authorList>
    </citation>
    <scope>NUCLEOTIDE SEQUENCE [LARGE SCALE GENOMIC DNA]</scope>
    <source>
        <strain evidence="6 7">CCH</strain>
    </source>
</reference>
<dbReference type="PANTHER" id="PTHR43380:SF1">
    <property type="entry name" value="2-OXOISOVALERATE DEHYDROGENASE SUBUNIT ALPHA, MITOCHONDRIAL"/>
    <property type="match status" value="1"/>
</dbReference>
<evidence type="ECO:0000313" key="6">
    <source>
        <dbReference type="EMBL" id="QEH62026.1"/>
    </source>
</evidence>
<dbReference type="KEGG" id="schi:SCHIN_v1c08310"/>
<dbReference type="GO" id="GO:0004739">
    <property type="term" value="F:pyruvate dehydrogenase (acetyl-transferring) activity"/>
    <property type="evidence" value="ECO:0007669"/>
    <property type="project" value="UniProtKB-UniRule"/>
</dbReference>
<dbReference type="Pfam" id="PF00676">
    <property type="entry name" value="E1_dh"/>
    <property type="match status" value="1"/>
</dbReference>
<protein>
    <recommendedName>
        <fullName evidence="4">Pyruvate dehydrogenase E1 component subunit alpha</fullName>
        <ecNumber evidence="4">1.2.4.1</ecNumber>
    </recommendedName>
</protein>
<dbReference type="GO" id="GO:0009083">
    <property type="term" value="P:branched-chain amino acid catabolic process"/>
    <property type="evidence" value="ECO:0007669"/>
    <property type="project" value="TreeGrafter"/>
</dbReference>
<sequence length="369" mass="41696">MQFIGKYDPLKNEKIQILDNQGNIINNNIEFDISDETLIEAYKIMNLSRKQDEFQNIVQRQGRLLSFLSSSGQEACEVAYAMSMEKGVDWLSPGYRNNAAWLASGIPVRNIMLYWTGNEFGGQSPEGINVLPPNIIIGSQYSQAAGLAFGEKYLNKKGVVLTTTGDGGMSEGEVYESMNFAQLHNLPVIFICENNKWAISTPYSKSTKSLNIAVKAIASGTPSLIVDGNDFLACYAVIQECLKFCREGNGPVFIEFDTYRLGAHSSSDNPDVYRPKDEFEKAKLDDPLTRMKNYLVEKGIWSKKKQEALDSEQFEFLKTEFEWAEKNKDYPVSDVFDYIYDQKPDFLVEQLAEAKTFYPDNENKFGGDK</sequence>
<organism evidence="6 7">
    <name type="scientific">Spiroplasma chinense</name>
    <dbReference type="NCBI Taxonomy" id="216932"/>
    <lineage>
        <taxon>Bacteria</taxon>
        <taxon>Bacillati</taxon>
        <taxon>Mycoplasmatota</taxon>
        <taxon>Mollicutes</taxon>
        <taxon>Entomoplasmatales</taxon>
        <taxon>Spiroplasmataceae</taxon>
        <taxon>Spiroplasma</taxon>
    </lineage>
</organism>
<name>A0A5B9Y5M3_9MOLU</name>
<dbReference type="AlphaFoldDB" id="A0A5B9Y5M3"/>
<keyword evidence="4 6" id="KW-0670">Pyruvate</keyword>
<keyword evidence="7" id="KW-1185">Reference proteome</keyword>
<dbReference type="Gene3D" id="3.40.50.970">
    <property type="match status" value="1"/>
</dbReference>
<keyword evidence="3 4" id="KW-0786">Thiamine pyrophosphate</keyword>
<comment type="catalytic activity">
    <reaction evidence="4">
        <text>N(6)-[(R)-lipoyl]-L-lysyl-[protein] + pyruvate + H(+) = N(6)-[(R)-S(8)-acetyldihydrolipoyl]-L-lysyl-[protein] + CO2</text>
        <dbReference type="Rhea" id="RHEA:19189"/>
        <dbReference type="Rhea" id="RHEA-COMP:10474"/>
        <dbReference type="Rhea" id="RHEA-COMP:10478"/>
        <dbReference type="ChEBI" id="CHEBI:15361"/>
        <dbReference type="ChEBI" id="CHEBI:15378"/>
        <dbReference type="ChEBI" id="CHEBI:16526"/>
        <dbReference type="ChEBI" id="CHEBI:83099"/>
        <dbReference type="ChEBI" id="CHEBI:83111"/>
        <dbReference type="EC" id="1.2.4.1"/>
    </reaction>
</comment>
<comment type="cofactor">
    <cofactor evidence="1 4">
        <name>thiamine diphosphate</name>
        <dbReference type="ChEBI" id="CHEBI:58937"/>
    </cofactor>
</comment>
<dbReference type="RefSeq" id="WP_166508397.1">
    <property type="nucleotide sequence ID" value="NZ_CP043026.1"/>
</dbReference>